<dbReference type="PRINTS" id="PR00836">
    <property type="entry name" value="SOMATOTROPIN"/>
</dbReference>
<evidence type="ECO:0000256" key="4">
    <source>
        <dbReference type="ARBA" id="ARBA00022702"/>
    </source>
</evidence>
<keyword evidence="5" id="KW-1015">Disulfide bond</keyword>
<dbReference type="SUPFAM" id="SSF47266">
    <property type="entry name" value="4-helical cytokines"/>
    <property type="match status" value="2"/>
</dbReference>
<evidence type="ECO:0000256" key="6">
    <source>
        <dbReference type="ARBA" id="ARBA00037239"/>
    </source>
</evidence>
<keyword evidence="9" id="KW-0421">Lactation</keyword>
<evidence type="ECO:0000256" key="12">
    <source>
        <dbReference type="SAM" id="SignalP"/>
    </source>
</evidence>
<dbReference type="InterPro" id="IPR001400">
    <property type="entry name" value="Somatotropin/Prolactin"/>
</dbReference>
<evidence type="ECO:0000256" key="1">
    <source>
        <dbReference type="ARBA" id="ARBA00004613"/>
    </source>
</evidence>
<keyword evidence="10" id="KW-0479">Metal-binding</keyword>
<dbReference type="GO" id="GO:0007595">
    <property type="term" value="P:lactation"/>
    <property type="evidence" value="ECO:0007669"/>
    <property type="project" value="UniProtKB-KW"/>
</dbReference>
<dbReference type="GO" id="GO:0046427">
    <property type="term" value="P:positive regulation of receptor signaling pathway via JAK-STAT"/>
    <property type="evidence" value="ECO:0007669"/>
    <property type="project" value="TreeGrafter"/>
</dbReference>
<feature type="signal peptide" evidence="12">
    <location>
        <begin position="1"/>
        <end position="26"/>
    </location>
</feature>
<dbReference type="eggNOG" id="ENOG502QYU3">
    <property type="taxonomic scope" value="Eukaryota"/>
</dbReference>
<evidence type="ECO:0000256" key="11">
    <source>
        <dbReference type="RuleBase" id="RU003618"/>
    </source>
</evidence>
<comment type="subcellular location">
    <subcellularLocation>
        <location evidence="1 11">Secreted</location>
    </subcellularLocation>
</comment>
<organism evidence="13 14">
    <name type="scientific">Fukomys damarensis</name>
    <name type="common">Damaraland mole rat</name>
    <name type="synonym">Cryptomys damarensis</name>
    <dbReference type="NCBI Taxonomy" id="885580"/>
    <lineage>
        <taxon>Eukaryota</taxon>
        <taxon>Metazoa</taxon>
        <taxon>Chordata</taxon>
        <taxon>Craniata</taxon>
        <taxon>Vertebrata</taxon>
        <taxon>Euteleostomi</taxon>
        <taxon>Mammalia</taxon>
        <taxon>Eutheria</taxon>
        <taxon>Euarchontoglires</taxon>
        <taxon>Glires</taxon>
        <taxon>Rodentia</taxon>
        <taxon>Hystricomorpha</taxon>
        <taxon>Bathyergidae</taxon>
        <taxon>Fukomys</taxon>
    </lineage>
</organism>
<keyword evidence="12" id="KW-0732">Signal</keyword>
<dbReference type="AlphaFoldDB" id="A0A091DZI3"/>
<protein>
    <recommendedName>
        <fullName evidence="8">Prolactin</fullName>
    </recommendedName>
</protein>
<dbReference type="Pfam" id="PF00103">
    <property type="entry name" value="Hormone_1"/>
    <property type="match status" value="2"/>
</dbReference>
<comment type="similarity">
    <text evidence="2 11">Belongs to the somatotropin/prolactin family.</text>
</comment>
<evidence type="ECO:0000256" key="7">
    <source>
        <dbReference type="ARBA" id="ARBA00038619"/>
    </source>
</evidence>
<evidence type="ECO:0000313" key="14">
    <source>
        <dbReference type="Proteomes" id="UP000028990"/>
    </source>
</evidence>
<dbReference type="InterPro" id="IPR009079">
    <property type="entry name" value="4_helix_cytokine-like_core"/>
</dbReference>
<feature type="binding site" evidence="10">
    <location>
        <position position="184"/>
    </location>
    <ligand>
        <name>Zn(2+)</name>
        <dbReference type="ChEBI" id="CHEBI:29105"/>
    </ligand>
</feature>
<name>A0A091DZI3_FUKDA</name>
<evidence type="ECO:0000256" key="3">
    <source>
        <dbReference type="ARBA" id="ARBA00022525"/>
    </source>
</evidence>
<evidence type="ECO:0000256" key="5">
    <source>
        <dbReference type="ARBA" id="ARBA00023157"/>
    </source>
</evidence>
<keyword evidence="3" id="KW-0964">Secreted</keyword>
<accession>A0A091DZI3</accession>
<evidence type="ECO:0000256" key="8">
    <source>
        <dbReference type="ARBA" id="ARBA00041065"/>
    </source>
</evidence>
<dbReference type="Gene3D" id="1.20.1250.10">
    <property type="match status" value="2"/>
</dbReference>
<feature type="chain" id="PRO_5001872402" description="Prolactin" evidence="12">
    <location>
        <begin position="27"/>
        <end position="200"/>
    </location>
</feature>
<dbReference type="Proteomes" id="UP000028990">
    <property type="component" value="Unassembled WGS sequence"/>
</dbReference>
<evidence type="ECO:0000256" key="2">
    <source>
        <dbReference type="ARBA" id="ARBA00008474"/>
    </source>
</evidence>
<dbReference type="GO" id="GO:0005179">
    <property type="term" value="F:hormone activity"/>
    <property type="evidence" value="ECO:0007669"/>
    <property type="project" value="UniProtKB-KW"/>
</dbReference>
<keyword evidence="10" id="KW-0862">Zinc</keyword>
<comment type="function">
    <text evidence="6">Prolactin acts primarily on the mammary gland by promoting lactation.</text>
</comment>
<proteinExistence type="inferred from homology"/>
<dbReference type="EMBL" id="KN122802">
    <property type="protein sequence ID" value="KFO28191.1"/>
    <property type="molecule type" value="Genomic_DNA"/>
</dbReference>
<evidence type="ECO:0000313" key="13">
    <source>
        <dbReference type="EMBL" id="KFO28191.1"/>
    </source>
</evidence>
<sequence>MNGQGKGSLVMLLAMWSLLLWQDVAAQSNSTNETGYQISLPDLLDRAITLSHYIHTLSSDLYQEVETLLSQDTDFFAVYTTQCHTASISTPANKEQALKIQETLHSQDIDFFAVYTTQCHTASISTPANKEQALKIQVAPQIRNYGNSPVWTQLPSLQSSDGKESLNTFHHLCRCLRRDTHKAETFLRVLKSQVARHSNY</sequence>
<dbReference type="PANTHER" id="PTHR11417:SF5">
    <property type="entry name" value="PROLACTIN"/>
    <property type="match status" value="1"/>
</dbReference>
<evidence type="ECO:0000256" key="9">
    <source>
        <dbReference type="ARBA" id="ARBA00043262"/>
    </source>
</evidence>
<keyword evidence="4 11" id="KW-0372">Hormone</keyword>
<comment type="subunit">
    <text evidence="7">Interacts with PRLR.</text>
</comment>
<gene>
    <name evidence="13" type="ORF">H920_10415</name>
</gene>
<keyword evidence="14" id="KW-1185">Reference proteome</keyword>
<dbReference type="GO" id="GO:0008284">
    <property type="term" value="P:positive regulation of cell population proliferation"/>
    <property type="evidence" value="ECO:0007669"/>
    <property type="project" value="TreeGrafter"/>
</dbReference>
<dbReference type="GO" id="GO:0031667">
    <property type="term" value="P:response to nutrient levels"/>
    <property type="evidence" value="ECO:0007669"/>
    <property type="project" value="TreeGrafter"/>
</dbReference>
<dbReference type="GO" id="GO:0046872">
    <property type="term" value="F:metal ion binding"/>
    <property type="evidence" value="ECO:0007669"/>
    <property type="project" value="UniProtKB-KW"/>
</dbReference>
<dbReference type="PANTHER" id="PTHR11417">
    <property type="entry name" value="SOMATOTROPIN,PROLACTIN"/>
    <property type="match status" value="1"/>
</dbReference>
<feature type="binding site" evidence="10">
    <location>
        <position position="52"/>
    </location>
    <ligand>
        <name>Zn(2+)</name>
        <dbReference type="ChEBI" id="CHEBI:29105"/>
    </ligand>
</feature>
<evidence type="ECO:0000256" key="10">
    <source>
        <dbReference type="PIRSR" id="PIRSR601400-1"/>
    </source>
</evidence>
<dbReference type="GO" id="GO:0005615">
    <property type="term" value="C:extracellular space"/>
    <property type="evidence" value="ECO:0007669"/>
    <property type="project" value="TreeGrafter"/>
</dbReference>
<reference evidence="13 14" key="1">
    <citation type="submission" date="2013-11" db="EMBL/GenBank/DDBJ databases">
        <title>The Damaraland mole rat (Fukomys damarensis) genome and evolution of African mole rats.</title>
        <authorList>
            <person name="Gladyshev V.N."/>
            <person name="Fang X."/>
        </authorList>
    </citation>
    <scope>NUCLEOTIDE SEQUENCE [LARGE SCALE GENOMIC DNA]</scope>
    <source>
        <tissue evidence="13">Liver</tissue>
    </source>
</reference>